<accession>A0A2A5R132</accession>
<reference evidence="1 2" key="1">
    <citation type="submission" date="2017-09" db="EMBL/GenBank/DDBJ databases">
        <title>Genome sequences of Natrinema ejinorence JCM 13890T.</title>
        <authorList>
            <person name="Roh S.W."/>
            <person name="Kim Y.B."/>
            <person name="Kim J.Y."/>
        </authorList>
    </citation>
    <scope>NUCLEOTIDE SEQUENCE [LARGE SCALE GENOMIC DNA]</scope>
    <source>
        <strain evidence="1 2">JCM 13890</strain>
    </source>
</reference>
<evidence type="ECO:0000313" key="2">
    <source>
        <dbReference type="Proteomes" id="UP000219689"/>
    </source>
</evidence>
<keyword evidence="2" id="KW-1185">Reference proteome</keyword>
<dbReference type="Proteomes" id="UP000219689">
    <property type="component" value="Unassembled WGS sequence"/>
</dbReference>
<dbReference type="EMBL" id="NXNI01000001">
    <property type="protein sequence ID" value="PCR92729.1"/>
    <property type="molecule type" value="Genomic_DNA"/>
</dbReference>
<dbReference type="AlphaFoldDB" id="A0A2A5R132"/>
<organism evidence="1 2">
    <name type="scientific">Natrinema ejinorense</name>
    <dbReference type="NCBI Taxonomy" id="373386"/>
    <lineage>
        <taxon>Archaea</taxon>
        <taxon>Methanobacteriati</taxon>
        <taxon>Methanobacteriota</taxon>
        <taxon>Stenosarchaea group</taxon>
        <taxon>Halobacteria</taxon>
        <taxon>Halobacteriales</taxon>
        <taxon>Natrialbaceae</taxon>
        <taxon>Natrinema</taxon>
    </lineage>
</organism>
<evidence type="ECO:0000313" key="1">
    <source>
        <dbReference type="EMBL" id="PCR92729.1"/>
    </source>
</evidence>
<sequence>MLVGLGAIVASGGAALGTGAFSSVEADRTVSVAVAGDRSGALGLDDEDVDGNAYTDASSITSGTLELTFDSLGDSSGLNLNATTEFSPLFRAINNGSNSVSLSIYSSDATISSSPSILTDYNHVIQNTISDGNSNQVTVEYAFLDESGSSIVGNESSGASVSLDATSGSNPIEEVSLVIGIGDSASFDPSTTITGYLSNVTILASA</sequence>
<proteinExistence type="predicted"/>
<evidence type="ECO:0008006" key="3">
    <source>
        <dbReference type="Google" id="ProtNLM"/>
    </source>
</evidence>
<comment type="caution">
    <text evidence="1">The sequence shown here is derived from an EMBL/GenBank/DDBJ whole genome shotgun (WGS) entry which is preliminary data.</text>
</comment>
<protein>
    <recommendedName>
        <fullName evidence="3">DUF1102 domain-containing protein</fullName>
    </recommendedName>
</protein>
<gene>
    <name evidence="1" type="ORF">CP557_13165</name>
</gene>
<dbReference type="OrthoDB" id="176575at2157"/>
<name>A0A2A5R132_9EURY</name>